<dbReference type="InterPro" id="IPR035938">
    <property type="entry name" value="Hemerythrin-like_sf"/>
</dbReference>
<evidence type="ECO:0000256" key="3">
    <source>
        <dbReference type="ARBA" id="ARBA00023004"/>
    </source>
</evidence>
<gene>
    <name evidence="5" type="ORF">DF3PB_20030</name>
</gene>
<feature type="domain" description="Hemerythrin-like" evidence="4">
    <location>
        <begin position="13"/>
        <end position="126"/>
    </location>
</feature>
<dbReference type="GO" id="GO:0046872">
    <property type="term" value="F:metal ion binding"/>
    <property type="evidence" value="ECO:0007669"/>
    <property type="project" value="UniProtKB-KW"/>
</dbReference>
<organism evidence="5">
    <name type="scientific">metagenome</name>
    <dbReference type="NCBI Taxonomy" id="256318"/>
    <lineage>
        <taxon>unclassified sequences</taxon>
        <taxon>metagenomes</taxon>
    </lineage>
</organism>
<name>A0A380TB15_9ZZZZ</name>
<accession>A0A380TB15</accession>
<dbReference type="CDD" id="cd12107">
    <property type="entry name" value="Hemerythrin"/>
    <property type="match status" value="1"/>
</dbReference>
<dbReference type="InterPro" id="IPR012827">
    <property type="entry name" value="Hemerythrin_metal-bd"/>
</dbReference>
<dbReference type="SUPFAM" id="SSF47188">
    <property type="entry name" value="Hemerythrin-like"/>
    <property type="match status" value="1"/>
</dbReference>
<sequence length="131" mass="15137">MALFIWKSSFSVGVDRLDTDHIIITSLINHIDDAKLSGSDEAAVGMILNALISYSIGHFRREEQLLSEKKDPNLPAHIEQHHLVEQQLADLYADYQRCPDPDTSKEIMELLNFWITEHILRVDMRYKVLFS</sequence>
<dbReference type="PANTHER" id="PTHR37164:SF1">
    <property type="entry name" value="BACTERIOHEMERYTHRIN"/>
    <property type="match status" value="1"/>
</dbReference>
<keyword evidence="2" id="KW-0479">Metal-binding</keyword>
<evidence type="ECO:0000256" key="1">
    <source>
        <dbReference type="ARBA" id="ARBA00010587"/>
    </source>
</evidence>
<proteinExistence type="inferred from homology"/>
<evidence type="ECO:0000259" key="4">
    <source>
        <dbReference type="Pfam" id="PF01814"/>
    </source>
</evidence>
<protein>
    <submittedName>
        <fullName evidence="5">Hemerythrin-like metal-binding protein</fullName>
    </submittedName>
</protein>
<dbReference type="PANTHER" id="PTHR37164">
    <property type="entry name" value="BACTERIOHEMERYTHRIN"/>
    <property type="match status" value="1"/>
</dbReference>
<keyword evidence="3" id="KW-0408">Iron</keyword>
<dbReference type="NCBIfam" id="NF033749">
    <property type="entry name" value="bact_hemeryth"/>
    <property type="match status" value="1"/>
</dbReference>
<dbReference type="NCBIfam" id="TIGR02481">
    <property type="entry name" value="hemeryth_dom"/>
    <property type="match status" value="1"/>
</dbReference>
<dbReference type="Gene3D" id="1.20.120.50">
    <property type="entry name" value="Hemerythrin-like"/>
    <property type="match status" value="1"/>
</dbReference>
<comment type="similarity">
    <text evidence="1">Belongs to the hemerythrin family.</text>
</comment>
<reference evidence="5" key="1">
    <citation type="submission" date="2018-07" db="EMBL/GenBank/DDBJ databases">
        <authorList>
            <person name="Quirk P.G."/>
            <person name="Krulwich T.A."/>
        </authorList>
    </citation>
    <scope>NUCLEOTIDE SEQUENCE</scope>
</reference>
<dbReference type="EMBL" id="UIDG01000112">
    <property type="protein sequence ID" value="SUS05561.1"/>
    <property type="molecule type" value="Genomic_DNA"/>
</dbReference>
<evidence type="ECO:0000313" key="5">
    <source>
        <dbReference type="EMBL" id="SUS05561.1"/>
    </source>
</evidence>
<dbReference type="InterPro" id="IPR050669">
    <property type="entry name" value="Hemerythrin"/>
</dbReference>
<evidence type="ECO:0000256" key="2">
    <source>
        <dbReference type="ARBA" id="ARBA00022723"/>
    </source>
</evidence>
<dbReference type="InterPro" id="IPR012312">
    <property type="entry name" value="Hemerythrin-like"/>
</dbReference>
<dbReference type="Pfam" id="PF01814">
    <property type="entry name" value="Hemerythrin"/>
    <property type="match status" value="1"/>
</dbReference>
<dbReference type="AlphaFoldDB" id="A0A380TB15"/>